<reference evidence="2" key="1">
    <citation type="submission" date="2020-01" db="EMBL/GenBank/DDBJ databases">
        <authorList>
            <consortium name="DOE Joint Genome Institute"/>
            <person name="Haridas S."/>
            <person name="Albert R."/>
            <person name="Binder M."/>
            <person name="Bloem J."/>
            <person name="Labutti K."/>
            <person name="Salamov A."/>
            <person name="Andreopoulos B."/>
            <person name="Baker S.E."/>
            <person name="Barry K."/>
            <person name="Bills G."/>
            <person name="Bluhm B.H."/>
            <person name="Cannon C."/>
            <person name="Castanera R."/>
            <person name="Culley D.E."/>
            <person name="Daum C."/>
            <person name="Ezra D."/>
            <person name="Gonzalez J.B."/>
            <person name="Henrissat B."/>
            <person name="Kuo A."/>
            <person name="Liang C."/>
            <person name="Lipzen A."/>
            <person name="Lutzoni F."/>
            <person name="Magnuson J."/>
            <person name="Mondo S."/>
            <person name="Nolan M."/>
            <person name="Ohm R."/>
            <person name="Pangilinan J."/>
            <person name="Park H.-J."/>
            <person name="Ramirez L."/>
            <person name="Alfaro M."/>
            <person name="Sun H."/>
            <person name="Tritt A."/>
            <person name="Yoshinaga Y."/>
            <person name="Zwiers L.-H."/>
            <person name="Turgeon B.G."/>
            <person name="Goodwin S.B."/>
            <person name="Spatafora J.W."/>
            <person name="Crous P.W."/>
            <person name="Grigoriev I.V."/>
        </authorList>
    </citation>
    <scope>NUCLEOTIDE SEQUENCE</scope>
    <source>
        <strain evidence="2">CBS 394.84</strain>
    </source>
</reference>
<comment type="caution">
    <text evidence="2">The sequence shown here is derived from an EMBL/GenBank/DDBJ whole genome shotgun (WGS) entry which is preliminary data.</text>
</comment>
<dbReference type="Pfam" id="PF06985">
    <property type="entry name" value="HET"/>
    <property type="match status" value="1"/>
</dbReference>
<dbReference type="RefSeq" id="XP_040788807.1">
    <property type="nucleotide sequence ID" value="XM_040928692.1"/>
</dbReference>
<dbReference type="GeneID" id="63845945"/>
<dbReference type="Proteomes" id="UP000800039">
    <property type="component" value="Unassembled WGS sequence"/>
</dbReference>
<accession>A0A9P4L9I2</accession>
<feature type="domain" description="Heterokaryon incompatibility" evidence="1">
    <location>
        <begin position="46"/>
        <end position="179"/>
    </location>
</feature>
<dbReference type="InterPro" id="IPR010730">
    <property type="entry name" value="HET"/>
</dbReference>
<proteinExistence type="predicted"/>
<dbReference type="OrthoDB" id="5428863at2759"/>
<evidence type="ECO:0000313" key="2">
    <source>
        <dbReference type="EMBL" id="KAF1846244.1"/>
    </source>
</evidence>
<dbReference type="EMBL" id="ML976616">
    <property type="protein sequence ID" value="KAF1846244.1"/>
    <property type="molecule type" value="Genomic_DNA"/>
</dbReference>
<gene>
    <name evidence="2" type="ORF">K460DRAFT_283909</name>
</gene>
<name>A0A9P4L9I2_9PLEO</name>
<organism evidence="2 3">
    <name type="scientific">Cucurbitaria berberidis CBS 394.84</name>
    <dbReference type="NCBI Taxonomy" id="1168544"/>
    <lineage>
        <taxon>Eukaryota</taxon>
        <taxon>Fungi</taxon>
        <taxon>Dikarya</taxon>
        <taxon>Ascomycota</taxon>
        <taxon>Pezizomycotina</taxon>
        <taxon>Dothideomycetes</taxon>
        <taxon>Pleosporomycetidae</taxon>
        <taxon>Pleosporales</taxon>
        <taxon>Pleosporineae</taxon>
        <taxon>Cucurbitariaceae</taxon>
        <taxon>Cucurbitaria</taxon>
    </lineage>
</organism>
<dbReference type="PANTHER" id="PTHR33112:SF1">
    <property type="entry name" value="HETEROKARYON INCOMPATIBILITY DOMAIN-CONTAINING PROTEIN"/>
    <property type="match status" value="1"/>
</dbReference>
<dbReference type="PANTHER" id="PTHR33112">
    <property type="entry name" value="DOMAIN PROTEIN, PUTATIVE-RELATED"/>
    <property type="match status" value="1"/>
</dbReference>
<evidence type="ECO:0000259" key="1">
    <source>
        <dbReference type="Pfam" id="PF06985"/>
    </source>
</evidence>
<dbReference type="AlphaFoldDB" id="A0A9P4L9I2"/>
<sequence length="558" mass="64198">MFNDCIKLCESEHSAMCGRSFAREFKPTRLIDCKTSALCAASNSQYACLSYVWGDAPVDNATSNNQTLAKIPQTVSDAMFVTLQLGMRYLWVDRYCIDQDNLEEKHDAIRNMDSIYGNAFITIIAAAGSGSDYGLPGVSRLRKATPSVRIGSHAFMVVQDPLTDIEASIWNTRGWTYQEMLLSRRRLIFTDRQVYFQCQTRQTMEQLNKDFESTDLIKWMTGSKQFLPTQKECFTINDIYSRLEEYYVRTLRYKTDNINAFAGVFRDLSGRTSDDRMHAFRSVPGLYMPRSNPHFYGIPLWLQEPERVDDDSKMLWWQAPKIRDDDKTSVRFGLNLGWRLEEGRKSVLSTHDRAIVKPDFPSWSWASAKDQRLNHGQCRLVISSRPDVSHEIGDANFSASVTHRSGERMSMLAYTAQADDYTRFYPWIDVVAYTISGHLRVGEHRPYIFSELPDATVYLDNDQEYTVGKLKALYIGMFREPSRCGSFHVALFLLLKEAGQHEFRRIGLCTMHDGGECTRSGMPVDVKEGFHLLWSRKRTQLEKLEATVKWGRKALRII</sequence>
<protein>
    <submittedName>
        <fullName evidence="2">HET-domain-containing protein</fullName>
    </submittedName>
</protein>
<evidence type="ECO:0000313" key="3">
    <source>
        <dbReference type="Proteomes" id="UP000800039"/>
    </source>
</evidence>
<keyword evidence="3" id="KW-1185">Reference proteome</keyword>